<dbReference type="EMBL" id="AZFW01000030">
    <property type="protein sequence ID" value="KRM28652.1"/>
    <property type="molecule type" value="Genomic_DNA"/>
</dbReference>
<evidence type="ECO:0000259" key="1">
    <source>
        <dbReference type="PROSITE" id="PS50056"/>
    </source>
</evidence>
<dbReference type="PROSITE" id="PS00383">
    <property type="entry name" value="TYR_PHOSPHATASE_1"/>
    <property type="match status" value="1"/>
</dbReference>
<protein>
    <recommendedName>
        <fullName evidence="1">Tyrosine specific protein phosphatases domain-containing protein</fullName>
    </recommendedName>
</protein>
<dbReference type="Pfam" id="PF13350">
    <property type="entry name" value="Y_phosphatase3"/>
    <property type="match status" value="1"/>
</dbReference>
<feature type="domain" description="Tyrosine specific protein phosphatases" evidence="1">
    <location>
        <begin position="130"/>
        <end position="161"/>
    </location>
</feature>
<sequence length="263" mass="29711">MEKRVLPITSGFNYRELGGYPAVDGKTVKFNKLVRSAGLDTLSPDDQQFLYDYGVRLDMDFRSTEERKNQPDKVPAGVRYDFNPVLAEDETQNSKTAAQLQAMMREDPGNGYQHMLQVYRDMVQTTHAQDAYKHFFDALLDNEKDGEAVLFHCAAGKDRTGMGAFFFLSALGVPDDIITQDYLLTNETSKNRVAEVLAEVRKNGGNETMVTNIKALFTVSTDYLATARHAIKNMSGDVQHYLRDVLTLGDDDIRDLQRIYLTK</sequence>
<proteinExistence type="predicted"/>
<dbReference type="InterPro" id="IPR000387">
    <property type="entry name" value="Tyr_Pase_dom"/>
</dbReference>
<dbReference type="InterPro" id="IPR026893">
    <property type="entry name" value="Tyr/Ser_Pase_IphP-type"/>
</dbReference>
<accession>A0A0R1XPZ8</accession>
<name>A0A0R1XPZ8_9LACO</name>
<gene>
    <name evidence="2" type="ORF">FC91_GL001738</name>
</gene>
<dbReference type="PROSITE" id="PS50056">
    <property type="entry name" value="TYR_PHOSPHATASE_2"/>
    <property type="match status" value="1"/>
</dbReference>
<dbReference type="Proteomes" id="UP000050949">
    <property type="component" value="Unassembled WGS sequence"/>
</dbReference>
<dbReference type="AlphaFoldDB" id="A0A0R1XPZ8"/>
<comment type="caution">
    <text evidence="2">The sequence shown here is derived from an EMBL/GenBank/DDBJ whole genome shotgun (WGS) entry which is preliminary data.</text>
</comment>
<dbReference type="InterPro" id="IPR016130">
    <property type="entry name" value="Tyr_Pase_AS"/>
</dbReference>
<dbReference type="InterPro" id="IPR029021">
    <property type="entry name" value="Prot-tyrosine_phosphatase-like"/>
</dbReference>
<dbReference type="eggNOG" id="COG2365">
    <property type="taxonomic scope" value="Bacteria"/>
</dbReference>
<dbReference type="GO" id="GO:0004721">
    <property type="term" value="F:phosphoprotein phosphatase activity"/>
    <property type="evidence" value="ECO:0007669"/>
    <property type="project" value="InterPro"/>
</dbReference>
<reference evidence="2 3" key="1">
    <citation type="journal article" date="2015" name="Genome Announc.">
        <title>Expanding the biotechnology potential of lactobacilli through comparative genomics of 213 strains and associated genera.</title>
        <authorList>
            <person name="Sun Z."/>
            <person name="Harris H.M."/>
            <person name="McCann A."/>
            <person name="Guo C."/>
            <person name="Argimon S."/>
            <person name="Zhang W."/>
            <person name="Yang X."/>
            <person name="Jeffery I.B."/>
            <person name="Cooney J.C."/>
            <person name="Kagawa T.F."/>
            <person name="Liu W."/>
            <person name="Song Y."/>
            <person name="Salvetti E."/>
            <person name="Wrobel A."/>
            <person name="Rasinkangas P."/>
            <person name="Parkhill J."/>
            <person name="Rea M.C."/>
            <person name="O'Sullivan O."/>
            <person name="Ritari J."/>
            <person name="Douillard F.P."/>
            <person name="Paul Ross R."/>
            <person name="Yang R."/>
            <person name="Briner A.E."/>
            <person name="Felis G.E."/>
            <person name="de Vos W.M."/>
            <person name="Barrangou R."/>
            <person name="Klaenhammer T.R."/>
            <person name="Caufield P.W."/>
            <person name="Cui Y."/>
            <person name="Zhang H."/>
            <person name="O'Toole P.W."/>
        </authorList>
    </citation>
    <scope>NUCLEOTIDE SEQUENCE [LARGE SCALE GENOMIC DNA]</scope>
    <source>
        <strain evidence="2 3">DSM 16991</strain>
    </source>
</reference>
<dbReference type="OrthoDB" id="1188001at2"/>
<evidence type="ECO:0000313" key="3">
    <source>
        <dbReference type="Proteomes" id="UP000050949"/>
    </source>
</evidence>
<dbReference type="PATRIC" id="fig|1122147.4.peg.1796"/>
<dbReference type="Gene3D" id="3.90.190.10">
    <property type="entry name" value="Protein tyrosine phosphatase superfamily"/>
    <property type="match status" value="1"/>
</dbReference>
<dbReference type="SUPFAM" id="SSF52799">
    <property type="entry name" value="(Phosphotyrosine protein) phosphatases II"/>
    <property type="match status" value="1"/>
</dbReference>
<organism evidence="2 3">
    <name type="scientific">Schleiferilactobacillus harbinensis DSM 16991</name>
    <dbReference type="NCBI Taxonomy" id="1122147"/>
    <lineage>
        <taxon>Bacteria</taxon>
        <taxon>Bacillati</taxon>
        <taxon>Bacillota</taxon>
        <taxon>Bacilli</taxon>
        <taxon>Lactobacillales</taxon>
        <taxon>Lactobacillaceae</taxon>
        <taxon>Schleiferilactobacillus</taxon>
    </lineage>
</organism>
<evidence type="ECO:0000313" key="2">
    <source>
        <dbReference type="EMBL" id="KRM28652.1"/>
    </source>
</evidence>